<reference evidence="2" key="1">
    <citation type="submission" date="2020-06" db="EMBL/GenBank/DDBJ databases">
        <authorList>
            <person name="Onetto C."/>
        </authorList>
    </citation>
    <scope>NUCLEOTIDE SEQUENCE</scope>
</reference>
<keyword evidence="1" id="KW-0732">Signal</keyword>
<protein>
    <recommendedName>
        <fullName evidence="4">Secreted protein</fullName>
    </recommendedName>
</protein>
<dbReference type="EMBL" id="CAIJEO010000004">
    <property type="protein sequence ID" value="CAD0091326.1"/>
    <property type="molecule type" value="Genomic_DNA"/>
</dbReference>
<feature type="signal peptide" evidence="1">
    <location>
        <begin position="1"/>
        <end position="20"/>
    </location>
</feature>
<dbReference type="Proteomes" id="UP000714618">
    <property type="component" value="Unassembled WGS sequence"/>
</dbReference>
<evidence type="ECO:0000313" key="2">
    <source>
        <dbReference type="EMBL" id="CAD0091326.1"/>
    </source>
</evidence>
<proteinExistence type="predicted"/>
<accession>A0A9N8PEK5</accession>
<sequence>MVQFLRFVGFVAAMAVVVQAAPVDTPDNHNTQEEYEAEEAAFKTMSLEQRLEKHANHKIYKPHGTVKCMSTPGYPILTATYGEACKNKETQRALAYWLEGDVHSCIEAKREAKKKDDKLSPNYAPCDADFDDMKYMPLDTWE</sequence>
<gene>
    <name evidence="2" type="ORF">AWRI4233_LOCUS3236</name>
</gene>
<dbReference type="OrthoDB" id="3838609at2759"/>
<comment type="caution">
    <text evidence="2">The sequence shown here is derived from an EMBL/GenBank/DDBJ whole genome shotgun (WGS) entry which is preliminary data.</text>
</comment>
<organism evidence="2 3">
    <name type="scientific">Aureobasidium mustum</name>
    <dbReference type="NCBI Taxonomy" id="2773714"/>
    <lineage>
        <taxon>Eukaryota</taxon>
        <taxon>Fungi</taxon>
        <taxon>Dikarya</taxon>
        <taxon>Ascomycota</taxon>
        <taxon>Pezizomycotina</taxon>
        <taxon>Dothideomycetes</taxon>
        <taxon>Dothideomycetidae</taxon>
        <taxon>Dothideales</taxon>
        <taxon>Saccotheciaceae</taxon>
        <taxon>Aureobasidium</taxon>
    </lineage>
</organism>
<name>A0A9N8PEK5_9PEZI</name>
<evidence type="ECO:0000313" key="3">
    <source>
        <dbReference type="Proteomes" id="UP000714618"/>
    </source>
</evidence>
<evidence type="ECO:0000256" key="1">
    <source>
        <dbReference type="SAM" id="SignalP"/>
    </source>
</evidence>
<feature type="chain" id="PRO_5040254093" description="Secreted protein" evidence="1">
    <location>
        <begin position="21"/>
        <end position="142"/>
    </location>
</feature>
<evidence type="ECO:0008006" key="4">
    <source>
        <dbReference type="Google" id="ProtNLM"/>
    </source>
</evidence>
<dbReference type="AlphaFoldDB" id="A0A9N8PEK5"/>
<keyword evidence="3" id="KW-1185">Reference proteome</keyword>